<feature type="region of interest" description="Disordered" evidence="1">
    <location>
        <begin position="178"/>
        <end position="202"/>
    </location>
</feature>
<dbReference type="AlphaFoldDB" id="A0A8K0KDD8"/>
<reference evidence="2" key="1">
    <citation type="submission" date="2013-04" db="EMBL/GenBank/DDBJ databases">
        <authorList>
            <person name="Qu J."/>
            <person name="Murali S.C."/>
            <person name="Bandaranaike D."/>
            <person name="Bellair M."/>
            <person name="Blankenburg K."/>
            <person name="Chao H."/>
            <person name="Dinh H."/>
            <person name="Doddapaneni H."/>
            <person name="Downs B."/>
            <person name="Dugan-Rocha S."/>
            <person name="Elkadiri S."/>
            <person name="Gnanaolivu R.D."/>
            <person name="Hernandez B."/>
            <person name="Javaid M."/>
            <person name="Jayaseelan J.C."/>
            <person name="Lee S."/>
            <person name="Li M."/>
            <person name="Ming W."/>
            <person name="Munidasa M."/>
            <person name="Muniz J."/>
            <person name="Nguyen L."/>
            <person name="Ongeri F."/>
            <person name="Osuji N."/>
            <person name="Pu L.-L."/>
            <person name="Puazo M."/>
            <person name="Qu C."/>
            <person name="Quiroz J."/>
            <person name="Raj R."/>
            <person name="Weissenberger G."/>
            <person name="Xin Y."/>
            <person name="Zou X."/>
            <person name="Han Y."/>
            <person name="Richards S."/>
            <person name="Worley K."/>
            <person name="Muzny D."/>
            <person name="Gibbs R."/>
        </authorList>
    </citation>
    <scope>NUCLEOTIDE SEQUENCE</scope>
    <source>
        <strain evidence="2">Sampled in the wild</strain>
    </source>
</reference>
<evidence type="ECO:0000313" key="2">
    <source>
        <dbReference type="EMBL" id="KAG8232031.1"/>
    </source>
</evidence>
<feature type="region of interest" description="Disordered" evidence="1">
    <location>
        <begin position="85"/>
        <end position="158"/>
    </location>
</feature>
<organism evidence="2 3">
    <name type="scientific">Ladona fulva</name>
    <name type="common">Scarce chaser dragonfly</name>
    <name type="synonym">Libellula fulva</name>
    <dbReference type="NCBI Taxonomy" id="123851"/>
    <lineage>
        <taxon>Eukaryota</taxon>
        <taxon>Metazoa</taxon>
        <taxon>Ecdysozoa</taxon>
        <taxon>Arthropoda</taxon>
        <taxon>Hexapoda</taxon>
        <taxon>Insecta</taxon>
        <taxon>Pterygota</taxon>
        <taxon>Palaeoptera</taxon>
        <taxon>Odonata</taxon>
        <taxon>Epiprocta</taxon>
        <taxon>Anisoptera</taxon>
        <taxon>Libelluloidea</taxon>
        <taxon>Libellulidae</taxon>
        <taxon>Ladona</taxon>
    </lineage>
</organism>
<dbReference type="Proteomes" id="UP000792457">
    <property type="component" value="Unassembled WGS sequence"/>
</dbReference>
<feature type="compositionally biased region" description="Basic and acidic residues" evidence="1">
    <location>
        <begin position="26"/>
        <end position="44"/>
    </location>
</feature>
<accession>A0A8K0KDD8</accession>
<sequence length="277" mass="31087">MYMAEETRVLGGDQHRLHPPAHGPSHRSDDRGCVERRLLSEHRANAGLEGPRLDEEGPRGTQLPRQPRPRISDLRNVLLLLRSSTRHPHPLLEDLPDGQEEDSQEKKGERAAQGRPRGQQRFDGPQRWRGGGSGCSPGGRGAATAHDFRGHDHNHHDGFHQRVLRQQQPREDFFRQRSAAGPHHGLRGRVPGSSRAALPQAEEDQRLRRLQEGEEGGEDAGHHNGRLRGVLAALLHRGHPPARLHHLLLQRLHDGILPLARILQLNAQSPHLHHLQP</sequence>
<feature type="compositionally biased region" description="Basic and acidic residues" evidence="1">
    <location>
        <begin position="1"/>
        <end position="16"/>
    </location>
</feature>
<comment type="caution">
    <text evidence="2">The sequence shown here is derived from an EMBL/GenBank/DDBJ whole genome shotgun (WGS) entry which is preliminary data.</text>
</comment>
<proteinExistence type="predicted"/>
<feature type="compositionally biased region" description="Acidic residues" evidence="1">
    <location>
        <begin position="94"/>
        <end position="103"/>
    </location>
</feature>
<feature type="compositionally biased region" description="Basic and acidic residues" evidence="1">
    <location>
        <begin position="146"/>
        <end position="158"/>
    </location>
</feature>
<dbReference type="EMBL" id="KZ308588">
    <property type="protein sequence ID" value="KAG8232031.1"/>
    <property type="molecule type" value="Genomic_DNA"/>
</dbReference>
<reference evidence="2" key="2">
    <citation type="submission" date="2017-10" db="EMBL/GenBank/DDBJ databases">
        <title>Ladona fulva Genome sequencing and assembly.</title>
        <authorList>
            <person name="Murali S."/>
            <person name="Richards S."/>
            <person name="Bandaranaike D."/>
            <person name="Bellair M."/>
            <person name="Blankenburg K."/>
            <person name="Chao H."/>
            <person name="Dinh H."/>
            <person name="Doddapaneni H."/>
            <person name="Dugan-Rocha S."/>
            <person name="Elkadiri S."/>
            <person name="Gnanaolivu R."/>
            <person name="Hernandez B."/>
            <person name="Skinner E."/>
            <person name="Javaid M."/>
            <person name="Lee S."/>
            <person name="Li M."/>
            <person name="Ming W."/>
            <person name="Munidasa M."/>
            <person name="Muniz J."/>
            <person name="Nguyen L."/>
            <person name="Hughes D."/>
            <person name="Osuji N."/>
            <person name="Pu L.-L."/>
            <person name="Puazo M."/>
            <person name="Qu C."/>
            <person name="Quiroz J."/>
            <person name="Raj R."/>
            <person name="Weissenberger G."/>
            <person name="Xin Y."/>
            <person name="Zou X."/>
            <person name="Han Y."/>
            <person name="Worley K."/>
            <person name="Muzny D."/>
            <person name="Gibbs R."/>
        </authorList>
    </citation>
    <scope>NUCLEOTIDE SEQUENCE</scope>
    <source>
        <strain evidence="2">Sampled in the wild</strain>
    </source>
</reference>
<feature type="compositionally biased region" description="Gly residues" evidence="1">
    <location>
        <begin position="129"/>
        <end position="141"/>
    </location>
</feature>
<name>A0A8K0KDD8_LADFU</name>
<keyword evidence="3" id="KW-1185">Reference proteome</keyword>
<gene>
    <name evidence="2" type="ORF">J437_LFUL012055</name>
</gene>
<feature type="region of interest" description="Disordered" evidence="1">
    <location>
        <begin position="1"/>
        <end position="71"/>
    </location>
</feature>
<evidence type="ECO:0000313" key="3">
    <source>
        <dbReference type="Proteomes" id="UP000792457"/>
    </source>
</evidence>
<protein>
    <submittedName>
        <fullName evidence="2">Uncharacterized protein</fullName>
    </submittedName>
</protein>
<evidence type="ECO:0000256" key="1">
    <source>
        <dbReference type="SAM" id="MobiDB-lite"/>
    </source>
</evidence>